<feature type="region of interest" description="Disordered" evidence="1">
    <location>
        <begin position="1"/>
        <end position="27"/>
    </location>
</feature>
<reference evidence="2" key="1">
    <citation type="submission" date="2021-06" db="EMBL/GenBank/DDBJ databases">
        <authorList>
            <person name="Kallberg Y."/>
            <person name="Tangrot J."/>
            <person name="Rosling A."/>
        </authorList>
    </citation>
    <scope>NUCLEOTIDE SEQUENCE</scope>
    <source>
        <strain evidence="2">IN212</strain>
    </source>
</reference>
<dbReference type="AlphaFoldDB" id="A0A9N9JYT8"/>
<keyword evidence="3" id="KW-1185">Reference proteome</keyword>
<comment type="caution">
    <text evidence="2">The sequence shown here is derived from an EMBL/GenBank/DDBJ whole genome shotgun (WGS) entry which is preliminary data.</text>
</comment>
<evidence type="ECO:0000313" key="3">
    <source>
        <dbReference type="Proteomes" id="UP000789396"/>
    </source>
</evidence>
<organism evidence="2 3">
    <name type="scientific">Racocetra fulgida</name>
    <dbReference type="NCBI Taxonomy" id="60492"/>
    <lineage>
        <taxon>Eukaryota</taxon>
        <taxon>Fungi</taxon>
        <taxon>Fungi incertae sedis</taxon>
        <taxon>Mucoromycota</taxon>
        <taxon>Glomeromycotina</taxon>
        <taxon>Glomeromycetes</taxon>
        <taxon>Diversisporales</taxon>
        <taxon>Gigasporaceae</taxon>
        <taxon>Racocetra</taxon>
    </lineage>
</organism>
<feature type="non-terminal residue" evidence="2">
    <location>
        <position position="41"/>
    </location>
</feature>
<sequence>PTWQPKPRNQQVLSELSPTNLPDNPSVVDLNKYKVFCRKDQ</sequence>
<protein>
    <submittedName>
        <fullName evidence="2">9936_t:CDS:1</fullName>
    </submittedName>
</protein>
<feature type="non-terminal residue" evidence="2">
    <location>
        <position position="1"/>
    </location>
</feature>
<dbReference type="EMBL" id="CAJVPZ010071196">
    <property type="protein sequence ID" value="CAG8800438.1"/>
    <property type="molecule type" value="Genomic_DNA"/>
</dbReference>
<feature type="compositionally biased region" description="Polar residues" evidence="1">
    <location>
        <begin position="1"/>
        <end position="23"/>
    </location>
</feature>
<evidence type="ECO:0000256" key="1">
    <source>
        <dbReference type="SAM" id="MobiDB-lite"/>
    </source>
</evidence>
<gene>
    <name evidence="2" type="ORF">RFULGI_LOCUS17663</name>
</gene>
<dbReference type="Proteomes" id="UP000789396">
    <property type="component" value="Unassembled WGS sequence"/>
</dbReference>
<name>A0A9N9JYT8_9GLOM</name>
<proteinExistence type="predicted"/>
<evidence type="ECO:0000313" key="2">
    <source>
        <dbReference type="EMBL" id="CAG8800438.1"/>
    </source>
</evidence>
<accession>A0A9N9JYT8</accession>